<dbReference type="AlphaFoldDB" id="A0AAV7WWZ4"/>
<organism evidence="2 3">
    <name type="scientific">Pleurodeles waltl</name>
    <name type="common">Iberian ribbed newt</name>
    <dbReference type="NCBI Taxonomy" id="8319"/>
    <lineage>
        <taxon>Eukaryota</taxon>
        <taxon>Metazoa</taxon>
        <taxon>Chordata</taxon>
        <taxon>Craniata</taxon>
        <taxon>Vertebrata</taxon>
        <taxon>Euteleostomi</taxon>
        <taxon>Amphibia</taxon>
        <taxon>Batrachia</taxon>
        <taxon>Caudata</taxon>
        <taxon>Salamandroidea</taxon>
        <taxon>Salamandridae</taxon>
        <taxon>Pleurodelinae</taxon>
        <taxon>Pleurodeles</taxon>
    </lineage>
</organism>
<evidence type="ECO:0000313" key="2">
    <source>
        <dbReference type="EMBL" id="KAJ1216585.1"/>
    </source>
</evidence>
<dbReference type="Proteomes" id="UP001066276">
    <property type="component" value="Chromosome 1_1"/>
</dbReference>
<keyword evidence="3" id="KW-1185">Reference proteome</keyword>
<protein>
    <submittedName>
        <fullName evidence="2">Uncharacterized protein</fullName>
    </submittedName>
</protein>
<sequence>MHSLPSGGNITSSPNRNDAVRLPEWKSMQRQCCDRNFDALPTGSMHRQARMTQPNFLRGESMQCLPCNRKFTASPTRLTQLL</sequence>
<evidence type="ECO:0000313" key="3">
    <source>
        <dbReference type="Proteomes" id="UP001066276"/>
    </source>
</evidence>
<dbReference type="EMBL" id="JANPWB010000001">
    <property type="protein sequence ID" value="KAJ1216585.1"/>
    <property type="molecule type" value="Genomic_DNA"/>
</dbReference>
<accession>A0AAV7WWZ4</accession>
<name>A0AAV7WWZ4_PLEWA</name>
<evidence type="ECO:0000256" key="1">
    <source>
        <dbReference type="SAM" id="MobiDB-lite"/>
    </source>
</evidence>
<feature type="region of interest" description="Disordered" evidence="1">
    <location>
        <begin position="1"/>
        <end position="23"/>
    </location>
</feature>
<gene>
    <name evidence="2" type="ORF">NDU88_004186</name>
</gene>
<feature type="compositionally biased region" description="Polar residues" evidence="1">
    <location>
        <begin position="1"/>
        <end position="16"/>
    </location>
</feature>
<comment type="caution">
    <text evidence="2">The sequence shown here is derived from an EMBL/GenBank/DDBJ whole genome shotgun (WGS) entry which is preliminary data.</text>
</comment>
<reference evidence="2" key="1">
    <citation type="journal article" date="2022" name="bioRxiv">
        <title>Sequencing and chromosome-scale assembly of the giantPleurodeles waltlgenome.</title>
        <authorList>
            <person name="Brown T."/>
            <person name="Elewa A."/>
            <person name="Iarovenko S."/>
            <person name="Subramanian E."/>
            <person name="Araus A.J."/>
            <person name="Petzold A."/>
            <person name="Susuki M."/>
            <person name="Suzuki K.-i.T."/>
            <person name="Hayashi T."/>
            <person name="Toyoda A."/>
            <person name="Oliveira C."/>
            <person name="Osipova E."/>
            <person name="Leigh N.D."/>
            <person name="Simon A."/>
            <person name="Yun M.H."/>
        </authorList>
    </citation>
    <scope>NUCLEOTIDE SEQUENCE</scope>
    <source>
        <strain evidence="2">20211129_DDA</strain>
        <tissue evidence="2">Liver</tissue>
    </source>
</reference>
<proteinExistence type="predicted"/>